<keyword evidence="1" id="KW-0472">Membrane</keyword>
<feature type="domain" description="VWFA" evidence="2">
    <location>
        <begin position="70"/>
        <end position="248"/>
    </location>
</feature>
<dbReference type="InterPro" id="IPR036465">
    <property type="entry name" value="vWFA_dom_sf"/>
</dbReference>
<dbReference type="Gene3D" id="3.40.50.880">
    <property type="match status" value="1"/>
</dbReference>
<dbReference type="Pfam" id="PF07090">
    <property type="entry name" value="GATase1_like"/>
    <property type="match status" value="1"/>
</dbReference>
<reference evidence="3" key="1">
    <citation type="submission" date="2019-11" db="EMBL/GenBank/DDBJ databases">
        <title>Microbial mats filling the niche in hypersaline microbial mats.</title>
        <authorList>
            <person name="Wong H.L."/>
            <person name="Macleod F.I."/>
            <person name="White R.A. III"/>
            <person name="Burns B.P."/>
        </authorList>
    </citation>
    <scope>NUCLEOTIDE SEQUENCE</scope>
    <source>
        <strain evidence="3">Rbin_158</strain>
    </source>
</reference>
<comment type="caution">
    <text evidence="3">The sequence shown here is derived from an EMBL/GenBank/DDBJ whole genome shotgun (WGS) entry which is preliminary data.</text>
</comment>
<keyword evidence="1" id="KW-1133">Transmembrane helix</keyword>
<evidence type="ECO:0000313" key="3">
    <source>
        <dbReference type="EMBL" id="MBD3325391.1"/>
    </source>
</evidence>
<dbReference type="Pfam" id="PF13519">
    <property type="entry name" value="VWA_2"/>
    <property type="match status" value="1"/>
</dbReference>
<dbReference type="SUPFAM" id="SSF53300">
    <property type="entry name" value="vWA-like"/>
    <property type="match status" value="2"/>
</dbReference>
<dbReference type="InterPro" id="IPR010768">
    <property type="entry name" value="GATase1-like"/>
</dbReference>
<dbReference type="AlphaFoldDB" id="A0A9D5JX78"/>
<sequence>MPLTFQHPFWLLILLLIPVLWMMMRRSPRFGHGTSRVQSWLIGGLRSLLILLLALALADPRLQTPSDRVNLFFCLDVSESISSEAAARVQTFLHTAIQGMDAEDHAGLIVFGKHPSLEIPLGPDFAPRPIRSEVNANFTNIAAALQFAIGKFPSQGQNRIVLLTDGQENLGEAADMASLANSLDIDISPVPLMSWFSRNEAFVKTLDSPSTAPLETPYEVKVVLRSSQAQQGELVLLRDGALVVNQPVNLRPGTTVMTFTDRLSEPGLYLYNAVLNVPGDQIFQNNEGLSFTRGTRRSQILYLADTPPDQTPLGRALRLQGLDLAHRTLAELSGSLHDLLEYNAVLLDNVSGQTMSFTTMEHLEKYVKDLGGGLIMIGGDQSFGAGYYKHTPVEKALPVFMDAPTDLTFSALCLIFVLDKSSSMTTRYANQSKLEMAKIATFSSIELLNPTDRVGIVAFDSQFTWIVPVTKASERQQIAQNLSRVKEGGGTHLYPALEDAYHVLQQVDAARKHIIVLSDGLTEEADFQSLVQAMQASQISVSTVAIGTGSDRDLMRAIAQWGQGRSYYTEDPNTIPKIFTGETKIVAKELITEQPLQPTQSLPHAIVHGISADFPPIYGQIVTYPKPGASVILTTGQGPLLAAWQYGLGRSVAFTADLAPRWGKDWVRWAEYGRFTAQLVKWAQRKPSPHTYMAQIERQGEAGRFTVDVTDPQQHFINHLDLQMNVVFPSERRQTFPVDQIAPGRYQGTFPAEEIGAYYLSLFAPTPNDSTPPEVFGIGIPYTDEFTRSEVDHALLGRLASLTEGEVFSLDDAPATLFTADAAPAEGTPLWPSCALALLGVLLLDVLVRKLVALREAS</sequence>
<proteinExistence type="predicted"/>
<dbReference type="InterPro" id="IPR002035">
    <property type="entry name" value="VWF_A"/>
</dbReference>
<keyword evidence="1" id="KW-0812">Transmembrane</keyword>
<dbReference type="Gene3D" id="3.40.50.410">
    <property type="entry name" value="von Willebrand factor, type A domain"/>
    <property type="match status" value="2"/>
</dbReference>
<dbReference type="PANTHER" id="PTHR37947">
    <property type="entry name" value="BLL2462 PROTEIN"/>
    <property type="match status" value="1"/>
</dbReference>
<organism evidence="3 4">
    <name type="scientific">candidate division KSB3 bacterium</name>
    <dbReference type="NCBI Taxonomy" id="2044937"/>
    <lineage>
        <taxon>Bacteria</taxon>
        <taxon>candidate division KSB3</taxon>
    </lineage>
</organism>
<evidence type="ECO:0000259" key="2">
    <source>
        <dbReference type="PROSITE" id="PS50234"/>
    </source>
</evidence>
<protein>
    <submittedName>
        <fullName evidence="3">VWA domain-containing protein</fullName>
    </submittedName>
</protein>
<feature type="transmembrane region" description="Helical" evidence="1">
    <location>
        <begin position="6"/>
        <end position="25"/>
    </location>
</feature>
<dbReference type="EMBL" id="WJJP01000404">
    <property type="protein sequence ID" value="MBD3325391.1"/>
    <property type="molecule type" value="Genomic_DNA"/>
</dbReference>
<dbReference type="CDD" id="cd00198">
    <property type="entry name" value="vWFA"/>
    <property type="match status" value="1"/>
</dbReference>
<dbReference type="SUPFAM" id="SSF52317">
    <property type="entry name" value="Class I glutamine amidotransferase-like"/>
    <property type="match status" value="1"/>
</dbReference>
<dbReference type="Pfam" id="PF00092">
    <property type="entry name" value="VWA"/>
    <property type="match status" value="1"/>
</dbReference>
<name>A0A9D5JX78_9BACT</name>
<dbReference type="SMART" id="SM00327">
    <property type="entry name" value="VWA"/>
    <property type="match status" value="2"/>
</dbReference>
<dbReference type="PROSITE" id="PS50234">
    <property type="entry name" value="VWFA"/>
    <property type="match status" value="2"/>
</dbReference>
<feature type="domain" description="VWFA" evidence="2">
    <location>
        <begin position="413"/>
        <end position="583"/>
    </location>
</feature>
<gene>
    <name evidence="3" type="ORF">GF339_12445</name>
</gene>
<dbReference type="InterPro" id="IPR029062">
    <property type="entry name" value="Class_I_gatase-like"/>
</dbReference>
<evidence type="ECO:0000313" key="4">
    <source>
        <dbReference type="Proteomes" id="UP000649604"/>
    </source>
</evidence>
<accession>A0A9D5JX78</accession>
<evidence type="ECO:0000256" key="1">
    <source>
        <dbReference type="SAM" id="Phobius"/>
    </source>
</evidence>
<dbReference type="PANTHER" id="PTHR37947:SF2">
    <property type="entry name" value="VON WILLEBRAND FACTOR TYPE A"/>
    <property type="match status" value="1"/>
</dbReference>
<dbReference type="Proteomes" id="UP000649604">
    <property type="component" value="Unassembled WGS sequence"/>
</dbReference>